<evidence type="ECO:0000313" key="2">
    <source>
        <dbReference type="EMBL" id="PWN54811.1"/>
    </source>
</evidence>
<feature type="region of interest" description="Disordered" evidence="1">
    <location>
        <begin position="98"/>
        <end position="119"/>
    </location>
</feature>
<organism evidence="2 3">
    <name type="scientific">Abyssibacter profundi</name>
    <dbReference type="NCBI Taxonomy" id="2182787"/>
    <lineage>
        <taxon>Bacteria</taxon>
        <taxon>Pseudomonadati</taxon>
        <taxon>Pseudomonadota</taxon>
        <taxon>Gammaproteobacteria</taxon>
        <taxon>Chromatiales</taxon>
        <taxon>Oceanococcaceae</taxon>
        <taxon>Abyssibacter</taxon>
    </lineage>
</organism>
<sequence>MRLAYVYLCTSDTDTAGQRMAGALQQYLAHHGLPQEKFHATLTRAWILAVAHFMAVTPPCPSAQAFLAAQPRLHDGKLMLTHYSRERLFSASARNGFMSPDIQPIPRHASSSSRPETLA</sequence>
<dbReference type="AlphaFoldDB" id="A0A383XQA7"/>
<reference evidence="2 3" key="1">
    <citation type="submission" date="2018-05" db="EMBL/GenBank/DDBJ databases">
        <title>Abyssibacter profundi OUC007T gen. nov., sp. nov, a marine bacterium isolated from seawater of the Mariana Trench.</title>
        <authorList>
            <person name="Zhou S."/>
        </authorList>
    </citation>
    <scope>NUCLEOTIDE SEQUENCE [LARGE SCALE GENOMIC DNA]</scope>
    <source>
        <strain evidence="2 3">OUC007</strain>
    </source>
</reference>
<gene>
    <name evidence="2" type="ORF">DEH80_15615</name>
</gene>
<evidence type="ECO:0000313" key="3">
    <source>
        <dbReference type="Proteomes" id="UP000251800"/>
    </source>
</evidence>
<accession>A0A383XQA7</accession>
<comment type="caution">
    <text evidence="2">The sequence shown here is derived from an EMBL/GenBank/DDBJ whole genome shotgun (WGS) entry which is preliminary data.</text>
</comment>
<name>A0A383XQA7_9GAMM</name>
<evidence type="ECO:0000256" key="1">
    <source>
        <dbReference type="SAM" id="MobiDB-lite"/>
    </source>
</evidence>
<proteinExistence type="predicted"/>
<dbReference type="OrthoDB" id="282517at2"/>
<dbReference type="Proteomes" id="UP000251800">
    <property type="component" value="Unassembled WGS sequence"/>
</dbReference>
<keyword evidence="3" id="KW-1185">Reference proteome</keyword>
<protein>
    <submittedName>
        <fullName evidence="2">Uncharacterized protein</fullName>
    </submittedName>
</protein>
<feature type="compositionally biased region" description="Polar residues" evidence="1">
    <location>
        <begin position="109"/>
        <end position="119"/>
    </location>
</feature>
<dbReference type="EMBL" id="QEQK01000018">
    <property type="protein sequence ID" value="PWN54811.1"/>
    <property type="molecule type" value="Genomic_DNA"/>
</dbReference>